<reference evidence="3" key="2">
    <citation type="journal article" date="2015" name="ISME J.">
        <title>A new class of marine Euryarchaeota group II from the Mediterranean deep chlorophyll maximum.</title>
        <authorList>
            <person name="Martin-Cuadrado A.B."/>
            <person name="Garcia-Heredia I."/>
            <person name="Molto A.G."/>
            <person name="Lopez-Ubeda R."/>
            <person name="Kimes N."/>
            <person name="Lopez-Garcia P."/>
            <person name="Moreira D."/>
            <person name="Rodriguez-Valera F."/>
        </authorList>
    </citation>
    <scope>NUCLEOTIDE SEQUENCE</scope>
</reference>
<dbReference type="InterPro" id="IPR001173">
    <property type="entry name" value="Glyco_trans_2-like"/>
</dbReference>
<keyword evidence="3" id="KW-0808">Transferase</keyword>
<reference evidence="3" key="1">
    <citation type="submission" date="2014-11" db="EMBL/GenBank/DDBJ databases">
        <authorList>
            <person name="Zhu J."/>
            <person name="Qi W."/>
            <person name="Song R."/>
        </authorList>
    </citation>
    <scope>NUCLEOTIDE SEQUENCE</scope>
</reference>
<dbReference type="PANTHER" id="PTHR10859:SF91">
    <property type="entry name" value="DOLICHYL-PHOSPHATE BETA-GLUCOSYLTRANSFERASE"/>
    <property type="match status" value="1"/>
</dbReference>
<dbReference type="CDD" id="cd04179">
    <property type="entry name" value="DPM_DPG-synthase_like"/>
    <property type="match status" value="1"/>
</dbReference>
<dbReference type="InterPro" id="IPR029044">
    <property type="entry name" value="Nucleotide-diphossugar_trans"/>
</dbReference>
<evidence type="ECO:0000259" key="2">
    <source>
        <dbReference type="Pfam" id="PF00535"/>
    </source>
</evidence>
<keyword evidence="1" id="KW-0472">Membrane</keyword>
<dbReference type="GO" id="GO:0006487">
    <property type="term" value="P:protein N-linked glycosylation"/>
    <property type="evidence" value="ECO:0007669"/>
    <property type="project" value="TreeGrafter"/>
</dbReference>
<dbReference type="EMBL" id="KP211863">
    <property type="protein sequence ID" value="ANV79978.1"/>
    <property type="molecule type" value="Genomic_DNA"/>
</dbReference>
<evidence type="ECO:0000256" key="1">
    <source>
        <dbReference type="SAM" id="Phobius"/>
    </source>
</evidence>
<evidence type="ECO:0000313" key="3">
    <source>
        <dbReference type="EMBL" id="ANV79978.1"/>
    </source>
</evidence>
<dbReference type="PANTHER" id="PTHR10859">
    <property type="entry name" value="GLYCOSYL TRANSFERASE"/>
    <property type="match status" value="1"/>
</dbReference>
<feature type="domain" description="Glycosyltransferase 2-like" evidence="2">
    <location>
        <begin position="9"/>
        <end position="148"/>
    </location>
</feature>
<dbReference type="Gene3D" id="3.90.550.10">
    <property type="entry name" value="Spore Coat Polysaccharide Biosynthesis Protein SpsA, Chain A"/>
    <property type="match status" value="1"/>
</dbReference>
<sequence length="312" mass="35391">MYHKWRVGVVIPARNEEDFIGKVLSNIPTFVDDVVVVNDGSTDSTEKVALEFSKEAYNLEIVQNNGQGVGSSIDRGHRKLLDISEKPFISVVMAGDGQMDPDDMEGLIQPIITGKADHCKGDRFIHPNNASNMPIIRKIASFILAFFTTLAAGQRISDPQCGYTATSYRIIESWNWDKSWKGYGYPNYWLINLAKMSWRITHVPVKSIYGSETSGIKNTSFFFTVGLMMAFQHHRRVFSKLFSKEINPHIIFSFTSYFIGWIAILPWTSTDLERTLVERGIPIYLMVLVSWTAAHIFDRLSVNVSKELKHNA</sequence>
<dbReference type="GO" id="GO:0016740">
    <property type="term" value="F:transferase activity"/>
    <property type="evidence" value="ECO:0007669"/>
    <property type="project" value="UniProtKB-KW"/>
</dbReference>
<dbReference type="Pfam" id="PF00535">
    <property type="entry name" value="Glycos_transf_2"/>
    <property type="match status" value="1"/>
</dbReference>
<protein>
    <submittedName>
        <fullName evidence="3">Glycosyltransferase family 2</fullName>
    </submittedName>
</protein>
<dbReference type="SUPFAM" id="SSF53448">
    <property type="entry name" value="Nucleotide-diphospho-sugar transferases"/>
    <property type="match status" value="1"/>
</dbReference>
<keyword evidence="1" id="KW-0812">Transmembrane</keyword>
<feature type="transmembrane region" description="Helical" evidence="1">
    <location>
        <begin position="281"/>
        <end position="300"/>
    </location>
</feature>
<feature type="transmembrane region" description="Helical" evidence="1">
    <location>
        <begin position="250"/>
        <end position="269"/>
    </location>
</feature>
<name>A0A1B1TCF9_9ARCH</name>
<dbReference type="AlphaFoldDB" id="A0A1B1TCF9"/>
<accession>A0A1B1TCF9</accession>
<keyword evidence="1" id="KW-1133">Transmembrane helix</keyword>
<proteinExistence type="predicted"/>
<organism evidence="3">
    <name type="scientific">uncultured Poseidoniia archaeon</name>
    <dbReference type="NCBI Taxonomy" id="1697135"/>
    <lineage>
        <taxon>Archaea</taxon>
        <taxon>Methanobacteriati</taxon>
        <taxon>Thermoplasmatota</taxon>
        <taxon>Candidatus Poseidoniia</taxon>
        <taxon>environmental samples</taxon>
    </lineage>
</organism>